<dbReference type="SUPFAM" id="SSF56112">
    <property type="entry name" value="Protein kinase-like (PK-like)"/>
    <property type="match status" value="1"/>
</dbReference>
<dbReference type="InterPro" id="IPR011009">
    <property type="entry name" value="Kinase-like_dom_sf"/>
</dbReference>
<evidence type="ECO:0000259" key="2">
    <source>
        <dbReference type="Pfam" id="PF01636"/>
    </source>
</evidence>
<dbReference type="Proteomes" id="UP001589894">
    <property type="component" value="Unassembled WGS sequence"/>
</dbReference>
<evidence type="ECO:0000313" key="3">
    <source>
        <dbReference type="EMBL" id="MFC0564911.1"/>
    </source>
</evidence>
<reference evidence="3 4" key="1">
    <citation type="submission" date="2024-09" db="EMBL/GenBank/DDBJ databases">
        <authorList>
            <person name="Sun Q."/>
            <person name="Mori K."/>
        </authorList>
    </citation>
    <scope>NUCLEOTIDE SEQUENCE [LARGE SCALE GENOMIC DNA]</scope>
    <source>
        <strain evidence="3 4">TBRC 2205</strain>
    </source>
</reference>
<sequence>MTTGQAGRHRQPSAASMTGSGRLGWADLPAELVVNLERRLGSRVVDATGQPGGFSEGVAVRARLADDRGVFVKAVNALAAPGVARFHRREIAVSGQLPAAAPVPRLLDAYDDGTWVALMFEEIDGRLPAQPWRLDELEQVLGAADELARILTPAPVDPALLGRPRLGGWQALAAEGAGDRLSTLSPWAATHLDELVELETGAGPLLAGDTLLHGDLYPFNVLLSPAGVRVVDWPHAWVGAAHCDVLTLLSTATLAGIDPQPLADRHPLTRDLDSDAIDAFLAVHSGFLLRLASMAGTGADPNLVGMATALGRSSLDWLRRRR</sequence>
<keyword evidence="4" id="KW-1185">Reference proteome</keyword>
<feature type="domain" description="Aminoglycoside phosphotransferase" evidence="2">
    <location>
        <begin position="65"/>
        <end position="251"/>
    </location>
</feature>
<feature type="region of interest" description="Disordered" evidence="1">
    <location>
        <begin position="1"/>
        <end position="20"/>
    </location>
</feature>
<proteinExistence type="predicted"/>
<dbReference type="Gene3D" id="3.90.1200.10">
    <property type="match status" value="1"/>
</dbReference>
<name>A0ABV6NVW4_9ACTN</name>
<keyword evidence="3" id="KW-0808">Transferase</keyword>
<dbReference type="EMBL" id="JBHLUE010000009">
    <property type="protein sequence ID" value="MFC0564911.1"/>
    <property type="molecule type" value="Genomic_DNA"/>
</dbReference>
<dbReference type="Pfam" id="PF01636">
    <property type="entry name" value="APH"/>
    <property type="match status" value="1"/>
</dbReference>
<protein>
    <submittedName>
        <fullName evidence="3">Aminoglycoside phosphotransferase family protein</fullName>
        <ecNumber evidence="3">2.7.1.-</ecNumber>
    </submittedName>
</protein>
<accession>A0ABV6NVW4</accession>
<comment type="caution">
    <text evidence="3">The sequence shown here is derived from an EMBL/GenBank/DDBJ whole genome shotgun (WGS) entry which is preliminary data.</text>
</comment>
<dbReference type="GO" id="GO:0016740">
    <property type="term" value="F:transferase activity"/>
    <property type="evidence" value="ECO:0007669"/>
    <property type="project" value="UniProtKB-KW"/>
</dbReference>
<dbReference type="RefSeq" id="WP_377338301.1">
    <property type="nucleotide sequence ID" value="NZ_JBHLUE010000009.1"/>
</dbReference>
<evidence type="ECO:0000256" key="1">
    <source>
        <dbReference type="SAM" id="MobiDB-lite"/>
    </source>
</evidence>
<organism evidence="3 4">
    <name type="scientific">Plantactinospora siamensis</name>
    <dbReference type="NCBI Taxonomy" id="555372"/>
    <lineage>
        <taxon>Bacteria</taxon>
        <taxon>Bacillati</taxon>
        <taxon>Actinomycetota</taxon>
        <taxon>Actinomycetes</taxon>
        <taxon>Micromonosporales</taxon>
        <taxon>Micromonosporaceae</taxon>
        <taxon>Plantactinospora</taxon>
    </lineage>
</organism>
<dbReference type="InterPro" id="IPR002575">
    <property type="entry name" value="Aminoglycoside_PTrfase"/>
</dbReference>
<gene>
    <name evidence="3" type="ORF">ACFFHU_12295</name>
</gene>
<evidence type="ECO:0000313" key="4">
    <source>
        <dbReference type="Proteomes" id="UP001589894"/>
    </source>
</evidence>
<dbReference type="EC" id="2.7.1.-" evidence="3"/>